<evidence type="ECO:0000313" key="10">
    <source>
        <dbReference type="EMBL" id="MBB1257937.1"/>
    </source>
</evidence>
<feature type="compositionally biased region" description="Basic and acidic residues" evidence="7">
    <location>
        <begin position="68"/>
        <end position="79"/>
    </location>
</feature>
<dbReference type="GO" id="GO:0005576">
    <property type="term" value="C:extracellular region"/>
    <property type="evidence" value="ECO:0007669"/>
    <property type="project" value="TreeGrafter"/>
</dbReference>
<evidence type="ECO:0000259" key="9">
    <source>
        <dbReference type="PROSITE" id="PS52029"/>
    </source>
</evidence>
<feature type="domain" description="L,D-TPase catalytic" evidence="9">
    <location>
        <begin position="210"/>
        <end position="322"/>
    </location>
</feature>
<dbReference type="PANTHER" id="PTHR30582">
    <property type="entry name" value="L,D-TRANSPEPTIDASE"/>
    <property type="match status" value="1"/>
</dbReference>
<keyword evidence="4 6" id="KW-0573">Peptidoglycan synthesis</keyword>
<feature type="compositionally biased region" description="Basic and acidic residues" evidence="7">
    <location>
        <begin position="49"/>
        <end position="59"/>
    </location>
</feature>
<sequence length="323" mass="34402">MRLRSRALSTMCGAIAVLALTVGCEGVTVDTSGAGEPSRAAAGVDGADDTGKNGDKDPRAATSQPPADPKEPAGAREPEAVPSTPTTPDPATSAPGSATPSPTPTRPAIDTRGPAPLLVEGSEGRHVREVQARLQQLGLLQRNPSGYYGTLTSGSVREFQKQRALAQTGTTTPETWRSLRDRTTTPTAAQLNPQTSYPIADPDKRCTTGRVLCISKESRTLAWMIDGKVMAAMDVRFGSQYTPTREGTFKVDFKSRDHHSTLYDTPMPFAMFFSGGQAVHYSADFAAVGYNGASHGCVNVRDREKIAKVFDEVRAGDKVIVYS</sequence>
<feature type="active site" description="Proton donor/acceptor" evidence="6">
    <location>
        <position position="280"/>
    </location>
</feature>
<protein>
    <submittedName>
        <fullName evidence="10">L,D-transpeptidase family protein</fullName>
    </submittedName>
</protein>
<evidence type="ECO:0000256" key="2">
    <source>
        <dbReference type="ARBA" id="ARBA00022679"/>
    </source>
</evidence>
<reference evidence="11" key="1">
    <citation type="submission" date="2020-05" db="EMBL/GenBank/DDBJ databases">
        <title>Classification of alakaliphilic streptomycetes isolated from an alkaline soil next to Lonar Crater, India and a proposal for the recognition of Streptomyces alkaliterrae sp. nov.</title>
        <authorList>
            <person name="Golinska P."/>
        </authorList>
    </citation>
    <scope>NUCLEOTIDE SEQUENCE [LARGE SCALE GENOMIC DNA]</scope>
    <source>
        <strain evidence="11">OF8</strain>
    </source>
</reference>
<dbReference type="PROSITE" id="PS51257">
    <property type="entry name" value="PROKAR_LIPOPROTEIN"/>
    <property type="match status" value="1"/>
</dbReference>
<dbReference type="Gene3D" id="2.40.440.10">
    <property type="entry name" value="L,D-transpeptidase catalytic domain-like"/>
    <property type="match status" value="1"/>
</dbReference>
<dbReference type="GO" id="GO:0016740">
    <property type="term" value="F:transferase activity"/>
    <property type="evidence" value="ECO:0007669"/>
    <property type="project" value="UniProtKB-KW"/>
</dbReference>
<name>A0A7W3ZRS0_9ACTN</name>
<feature type="region of interest" description="Disordered" evidence="7">
    <location>
        <begin position="29"/>
        <end position="124"/>
    </location>
</feature>
<evidence type="ECO:0000256" key="7">
    <source>
        <dbReference type="SAM" id="MobiDB-lite"/>
    </source>
</evidence>
<evidence type="ECO:0000256" key="5">
    <source>
        <dbReference type="ARBA" id="ARBA00023316"/>
    </source>
</evidence>
<comment type="pathway">
    <text evidence="1 6">Cell wall biogenesis; peptidoglycan biosynthesis.</text>
</comment>
<evidence type="ECO:0000256" key="3">
    <source>
        <dbReference type="ARBA" id="ARBA00022960"/>
    </source>
</evidence>
<dbReference type="InterPro" id="IPR005490">
    <property type="entry name" value="LD_TPept_cat_dom"/>
</dbReference>
<evidence type="ECO:0000256" key="4">
    <source>
        <dbReference type="ARBA" id="ARBA00022984"/>
    </source>
</evidence>
<dbReference type="UniPathway" id="UPA00219"/>
<keyword evidence="5 6" id="KW-0961">Cell wall biogenesis/degradation</keyword>
<dbReference type="SUPFAM" id="SSF47090">
    <property type="entry name" value="PGBD-like"/>
    <property type="match status" value="1"/>
</dbReference>
<feature type="signal peptide" evidence="8">
    <location>
        <begin position="1"/>
        <end position="19"/>
    </location>
</feature>
<dbReference type="CDD" id="cd16913">
    <property type="entry name" value="YkuD_like"/>
    <property type="match status" value="1"/>
</dbReference>
<feature type="compositionally biased region" description="Polar residues" evidence="7">
    <location>
        <begin position="165"/>
        <end position="175"/>
    </location>
</feature>
<dbReference type="PROSITE" id="PS52029">
    <property type="entry name" value="LD_TPASE"/>
    <property type="match status" value="1"/>
</dbReference>
<dbReference type="GO" id="GO:0071972">
    <property type="term" value="F:peptidoglycan L,D-transpeptidase activity"/>
    <property type="evidence" value="ECO:0007669"/>
    <property type="project" value="TreeGrafter"/>
</dbReference>
<dbReference type="InterPro" id="IPR002477">
    <property type="entry name" value="Peptidoglycan-bd-like"/>
</dbReference>
<dbReference type="InterPro" id="IPR038063">
    <property type="entry name" value="Transpep_catalytic_dom"/>
</dbReference>
<dbReference type="AlphaFoldDB" id="A0A7W3ZRS0"/>
<evidence type="ECO:0000256" key="6">
    <source>
        <dbReference type="PROSITE-ProRule" id="PRU01373"/>
    </source>
</evidence>
<dbReference type="GO" id="GO:0008360">
    <property type="term" value="P:regulation of cell shape"/>
    <property type="evidence" value="ECO:0007669"/>
    <property type="project" value="UniProtKB-UniRule"/>
</dbReference>
<dbReference type="PANTHER" id="PTHR30582:SF33">
    <property type="entry name" value="EXPORTED PROTEIN"/>
    <property type="match status" value="1"/>
</dbReference>
<dbReference type="Pfam" id="PF01471">
    <property type="entry name" value="PG_binding_1"/>
    <property type="match status" value="1"/>
</dbReference>
<comment type="caution">
    <text evidence="10">The sequence shown here is derived from an EMBL/GenBank/DDBJ whole genome shotgun (WGS) entry which is preliminary data.</text>
</comment>
<dbReference type="SUPFAM" id="SSF141523">
    <property type="entry name" value="L,D-transpeptidase catalytic domain-like"/>
    <property type="match status" value="1"/>
</dbReference>
<evidence type="ECO:0000256" key="8">
    <source>
        <dbReference type="SAM" id="SignalP"/>
    </source>
</evidence>
<accession>A0A7W3ZRS0</accession>
<keyword evidence="2" id="KW-0808">Transferase</keyword>
<feature type="active site" description="Nucleophile" evidence="6">
    <location>
        <position position="297"/>
    </location>
</feature>
<organism evidence="10 11">
    <name type="scientific">Streptomyces alkaliterrae</name>
    <dbReference type="NCBI Taxonomy" id="2213162"/>
    <lineage>
        <taxon>Bacteria</taxon>
        <taxon>Bacillati</taxon>
        <taxon>Actinomycetota</taxon>
        <taxon>Actinomycetes</taxon>
        <taxon>Kitasatosporales</taxon>
        <taxon>Streptomycetaceae</taxon>
        <taxon>Streptomyces</taxon>
    </lineage>
</organism>
<feature type="compositionally biased region" description="Low complexity" evidence="7">
    <location>
        <begin position="82"/>
        <end position="100"/>
    </location>
</feature>
<dbReference type="GO" id="GO:0018104">
    <property type="term" value="P:peptidoglycan-protein cross-linking"/>
    <property type="evidence" value="ECO:0007669"/>
    <property type="project" value="TreeGrafter"/>
</dbReference>
<dbReference type="Proteomes" id="UP000517765">
    <property type="component" value="Unassembled WGS sequence"/>
</dbReference>
<feature type="region of interest" description="Disordered" evidence="7">
    <location>
        <begin position="164"/>
        <end position="201"/>
    </location>
</feature>
<dbReference type="RefSeq" id="WP_173019210.1">
    <property type="nucleotide sequence ID" value="NZ_JABJXA010000013.1"/>
</dbReference>
<dbReference type="InterPro" id="IPR036366">
    <property type="entry name" value="PGBDSf"/>
</dbReference>
<evidence type="ECO:0000313" key="11">
    <source>
        <dbReference type="Proteomes" id="UP000517765"/>
    </source>
</evidence>
<dbReference type="EMBL" id="JABJXA010000013">
    <property type="protein sequence ID" value="MBB1257937.1"/>
    <property type="molecule type" value="Genomic_DNA"/>
</dbReference>
<gene>
    <name evidence="10" type="ORF">H3147_03720</name>
</gene>
<feature type="compositionally biased region" description="Polar residues" evidence="7">
    <location>
        <begin position="184"/>
        <end position="197"/>
    </location>
</feature>
<dbReference type="InterPro" id="IPR036365">
    <property type="entry name" value="PGBD-like_sf"/>
</dbReference>
<proteinExistence type="predicted"/>
<feature type="chain" id="PRO_5038888097" evidence="8">
    <location>
        <begin position="20"/>
        <end position="323"/>
    </location>
</feature>
<dbReference type="Gene3D" id="1.10.101.10">
    <property type="entry name" value="PGBD-like superfamily/PGBD"/>
    <property type="match status" value="1"/>
</dbReference>
<dbReference type="GO" id="GO:0071555">
    <property type="term" value="P:cell wall organization"/>
    <property type="evidence" value="ECO:0007669"/>
    <property type="project" value="UniProtKB-UniRule"/>
</dbReference>
<keyword evidence="8" id="KW-0732">Signal</keyword>
<evidence type="ECO:0000256" key="1">
    <source>
        <dbReference type="ARBA" id="ARBA00004752"/>
    </source>
</evidence>
<keyword evidence="3 6" id="KW-0133">Cell shape</keyword>
<dbReference type="InterPro" id="IPR050979">
    <property type="entry name" value="LD-transpeptidase"/>
</dbReference>
<dbReference type="Pfam" id="PF03734">
    <property type="entry name" value="YkuD"/>
    <property type="match status" value="1"/>
</dbReference>